<keyword evidence="1" id="KW-0472">Membrane</keyword>
<evidence type="ECO:0000313" key="2">
    <source>
        <dbReference type="EMBL" id="KAJ8019720.1"/>
    </source>
</evidence>
<comment type="caution">
    <text evidence="2">The sequence shown here is derived from an EMBL/GenBank/DDBJ whole genome shotgun (WGS) entry which is preliminary data.</text>
</comment>
<gene>
    <name evidence="2" type="ORF">HOLleu_41412</name>
</gene>
<protein>
    <submittedName>
        <fullName evidence="2">Uncharacterized protein</fullName>
    </submittedName>
</protein>
<dbReference type="AlphaFoldDB" id="A0A9Q0YCH2"/>
<dbReference type="Proteomes" id="UP001152320">
    <property type="component" value="Chromosome 23"/>
</dbReference>
<evidence type="ECO:0000256" key="1">
    <source>
        <dbReference type="SAM" id="Phobius"/>
    </source>
</evidence>
<proteinExistence type="predicted"/>
<dbReference type="EMBL" id="JAIZAY010000023">
    <property type="protein sequence ID" value="KAJ8019720.1"/>
    <property type="molecule type" value="Genomic_DNA"/>
</dbReference>
<reference evidence="2" key="1">
    <citation type="submission" date="2021-10" db="EMBL/GenBank/DDBJ databases">
        <title>Tropical sea cucumber genome reveals ecological adaptation and Cuvierian tubules defense mechanism.</title>
        <authorList>
            <person name="Chen T."/>
        </authorList>
    </citation>
    <scope>NUCLEOTIDE SEQUENCE</scope>
    <source>
        <strain evidence="2">Nanhai2018</strain>
        <tissue evidence="2">Muscle</tissue>
    </source>
</reference>
<keyword evidence="1" id="KW-1133">Transmembrane helix</keyword>
<keyword evidence="1" id="KW-0812">Transmembrane</keyword>
<name>A0A9Q0YCH2_HOLLE</name>
<organism evidence="2 3">
    <name type="scientific">Holothuria leucospilota</name>
    <name type="common">Black long sea cucumber</name>
    <name type="synonym">Mertensiothuria leucospilota</name>
    <dbReference type="NCBI Taxonomy" id="206669"/>
    <lineage>
        <taxon>Eukaryota</taxon>
        <taxon>Metazoa</taxon>
        <taxon>Echinodermata</taxon>
        <taxon>Eleutherozoa</taxon>
        <taxon>Echinozoa</taxon>
        <taxon>Holothuroidea</taxon>
        <taxon>Aspidochirotacea</taxon>
        <taxon>Aspidochirotida</taxon>
        <taxon>Holothuriidae</taxon>
        <taxon>Holothuria</taxon>
    </lineage>
</organism>
<accession>A0A9Q0YCH2</accession>
<sequence length="85" mass="7740">MALGSGFIYFIAFLPPAVTISILGICWLLSKYGCVSSRGSHARSGGLGGGFSGGDGFGGGDCAGGGDGGGAGGFGGGDGGGGGGC</sequence>
<evidence type="ECO:0000313" key="3">
    <source>
        <dbReference type="Proteomes" id="UP001152320"/>
    </source>
</evidence>
<feature type="transmembrane region" description="Helical" evidence="1">
    <location>
        <begin position="6"/>
        <end position="29"/>
    </location>
</feature>
<keyword evidence="3" id="KW-1185">Reference proteome</keyword>